<evidence type="ECO:0000256" key="1">
    <source>
        <dbReference type="SAM" id="MobiDB-lite"/>
    </source>
</evidence>
<feature type="region of interest" description="Disordered" evidence="1">
    <location>
        <begin position="265"/>
        <end position="296"/>
    </location>
</feature>
<dbReference type="InterPro" id="IPR027267">
    <property type="entry name" value="AH/BAR_dom_sf"/>
</dbReference>
<dbReference type="SUPFAM" id="SSF103657">
    <property type="entry name" value="BAR/IMD domain-like"/>
    <property type="match status" value="1"/>
</dbReference>
<evidence type="ECO:0008006" key="3">
    <source>
        <dbReference type="Google" id="ProtNLM"/>
    </source>
</evidence>
<reference evidence="2" key="1">
    <citation type="submission" date="2021-01" db="EMBL/GenBank/DDBJ databases">
        <authorList>
            <person name="Corre E."/>
            <person name="Pelletier E."/>
            <person name="Niang G."/>
            <person name="Scheremetjew M."/>
            <person name="Finn R."/>
            <person name="Kale V."/>
            <person name="Holt S."/>
            <person name="Cochrane G."/>
            <person name="Meng A."/>
            <person name="Brown T."/>
            <person name="Cohen L."/>
        </authorList>
    </citation>
    <scope>NUCLEOTIDE SEQUENCE</scope>
    <source>
        <strain evidence="2">CCMP2877</strain>
    </source>
</reference>
<evidence type="ECO:0000313" key="2">
    <source>
        <dbReference type="EMBL" id="CAD9248365.1"/>
    </source>
</evidence>
<organism evidence="2">
    <name type="scientific">Phaeomonas parva</name>
    <dbReference type="NCBI Taxonomy" id="124430"/>
    <lineage>
        <taxon>Eukaryota</taxon>
        <taxon>Sar</taxon>
        <taxon>Stramenopiles</taxon>
        <taxon>Ochrophyta</taxon>
        <taxon>Pinguiophyceae</taxon>
        <taxon>Pinguiochrysidales</taxon>
        <taxon>Pinguiochrysidaceae</taxon>
        <taxon>Phaeomonas</taxon>
    </lineage>
</organism>
<dbReference type="EMBL" id="HBGJ01010805">
    <property type="protein sequence ID" value="CAD9248365.1"/>
    <property type="molecule type" value="Transcribed_RNA"/>
</dbReference>
<dbReference type="Gene3D" id="1.20.1270.60">
    <property type="entry name" value="Arfaptin homology (AH) domain/BAR domain"/>
    <property type="match status" value="1"/>
</dbReference>
<feature type="region of interest" description="Disordered" evidence="1">
    <location>
        <begin position="325"/>
        <end position="435"/>
    </location>
</feature>
<name>A0A7S1TXS9_9STRA</name>
<gene>
    <name evidence="2" type="ORF">PPAR1163_LOCUS6724</name>
</gene>
<proteinExistence type="predicted"/>
<dbReference type="AlphaFoldDB" id="A0A7S1TXS9"/>
<feature type="compositionally biased region" description="Low complexity" evidence="1">
    <location>
        <begin position="325"/>
        <end position="348"/>
    </location>
</feature>
<feature type="compositionally biased region" description="Pro residues" evidence="1">
    <location>
        <begin position="275"/>
        <end position="289"/>
    </location>
</feature>
<sequence>MLNAYRNAKRRGTQQLREIVGKKDEEDRVFQEHFDRIFDLKTSLEAARGAIAETKENMKKMINAASDLTGLLDNVAVGMPDRVGFKTVVQQRMANTFLTTFEDKAEKEIESIDAKLEIFKMVKACAEERRALLLDYRAYARKIQAIEENPGKLEPDVEHRRRQKFAAAKMKYEIKDAETRAHLAYLDTLGTRMAEPEVEAFKQCFVEYFQNGVSILGDLPARDVDEVRTTLTTMAEQSRAAVASAAPAAATSGVENVNGNAAQNARPQSATFSMPPGPPAKSPASPNPNIPSWAAVPDASPQLNAAERHPAPKEAAVDLLGAAPAAPAAPADPFAAPAAAPSGPAFPVRRNDSNESFSEFEGAGASAPVESPPAAYVEKAVPHPYAANDAGRRSSGGSPPAPPPKLSQRPSITEAKAPPPAASAPPAEQEWDPFS</sequence>
<accession>A0A7S1TXS9</accession>
<protein>
    <recommendedName>
        <fullName evidence="3">BAR domain-containing protein</fullName>
    </recommendedName>
</protein>